<dbReference type="AlphaFoldDB" id="A0A811ZRK5"/>
<keyword evidence="2" id="KW-1185">Reference proteome</keyword>
<sequence>MDSQKKLYPTWTPESSQIKLTLNPSIKLPSLLQTAGREKTSQGPVDCTLNRRRGRVRTSLTARKERMERIVKISRYSCHYCLYDRHLSEDTSMENYDTESM</sequence>
<comment type="caution">
    <text evidence="1">The sequence shown here is derived from an EMBL/GenBank/DDBJ whole genome shotgun (WGS) entry which is preliminary data.</text>
</comment>
<organism evidence="1 2">
    <name type="scientific">Nyctereutes procyonoides</name>
    <name type="common">Raccoon dog</name>
    <name type="synonym">Canis procyonoides</name>
    <dbReference type="NCBI Taxonomy" id="34880"/>
    <lineage>
        <taxon>Eukaryota</taxon>
        <taxon>Metazoa</taxon>
        <taxon>Chordata</taxon>
        <taxon>Craniata</taxon>
        <taxon>Vertebrata</taxon>
        <taxon>Euteleostomi</taxon>
        <taxon>Mammalia</taxon>
        <taxon>Eutheria</taxon>
        <taxon>Laurasiatheria</taxon>
        <taxon>Carnivora</taxon>
        <taxon>Caniformia</taxon>
        <taxon>Canidae</taxon>
        <taxon>Nyctereutes</taxon>
    </lineage>
</organism>
<protein>
    <submittedName>
        <fullName evidence="1">(raccoon dog) hypothetical protein</fullName>
    </submittedName>
</protein>
<reference evidence="1" key="1">
    <citation type="submission" date="2020-12" db="EMBL/GenBank/DDBJ databases">
        <authorList>
            <consortium name="Molecular Ecology Group"/>
        </authorList>
    </citation>
    <scope>NUCLEOTIDE SEQUENCE</scope>
    <source>
        <strain evidence="1">TBG_1078</strain>
    </source>
</reference>
<dbReference type="GO" id="GO:0044726">
    <property type="term" value="P:epigenetic programing of female pronucleus"/>
    <property type="evidence" value="ECO:0007669"/>
    <property type="project" value="TreeGrafter"/>
</dbReference>
<proteinExistence type="predicted"/>
<accession>A0A811ZRK5</accession>
<dbReference type="PANTHER" id="PTHR31577">
    <property type="entry name" value="DEVELOPMENTAL PLURIPOTENCY-ASSOCIATED PROTEIN 3-RELATED"/>
    <property type="match status" value="1"/>
</dbReference>
<dbReference type="PANTHER" id="PTHR31577:SF2">
    <property type="entry name" value="DEVELOPMENTAL PLURIPOTENCY-ASSOCIATED PROTEIN 3"/>
    <property type="match status" value="1"/>
</dbReference>
<evidence type="ECO:0000313" key="2">
    <source>
        <dbReference type="Proteomes" id="UP000645828"/>
    </source>
</evidence>
<dbReference type="Proteomes" id="UP000645828">
    <property type="component" value="Unassembled WGS sequence"/>
</dbReference>
<dbReference type="EMBL" id="CAJHUB010000775">
    <property type="protein sequence ID" value="CAD7691757.1"/>
    <property type="molecule type" value="Genomic_DNA"/>
</dbReference>
<evidence type="ECO:0000313" key="1">
    <source>
        <dbReference type="EMBL" id="CAD7691757.1"/>
    </source>
</evidence>
<dbReference type="GO" id="GO:0005634">
    <property type="term" value="C:nucleus"/>
    <property type="evidence" value="ECO:0007669"/>
    <property type="project" value="TreeGrafter"/>
</dbReference>
<dbReference type="InterPro" id="IPR029096">
    <property type="entry name" value="Dppa3"/>
</dbReference>
<name>A0A811ZRK5_NYCPR</name>
<gene>
    <name evidence="1" type="ORF">NYPRO_LOCUS24551</name>
</gene>